<keyword evidence="3" id="KW-1185">Reference proteome</keyword>
<accession>A0A859FH32</accession>
<dbReference type="Pfam" id="PF13443">
    <property type="entry name" value="HTH_26"/>
    <property type="match status" value="1"/>
</dbReference>
<dbReference type="RefSeq" id="WP_176009945.1">
    <property type="nucleotide sequence ID" value="NZ_CP041372.2"/>
</dbReference>
<evidence type="ECO:0000313" key="3">
    <source>
        <dbReference type="Proteomes" id="UP000318138"/>
    </source>
</evidence>
<organism evidence="2 3">
    <name type="scientific">Paenalkalicoccus suaedae</name>
    <dbReference type="NCBI Taxonomy" id="2592382"/>
    <lineage>
        <taxon>Bacteria</taxon>
        <taxon>Bacillati</taxon>
        <taxon>Bacillota</taxon>
        <taxon>Bacilli</taxon>
        <taxon>Bacillales</taxon>
        <taxon>Bacillaceae</taxon>
        <taxon>Paenalkalicoccus</taxon>
    </lineage>
</organism>
<dbReference type="GO" id="GO:0003677">
    <property type="term" value="F:DNA binding"/>
    <property type="evidence" value="ECO:0007669"/>
    <property type="project" value="InterPro"/>
</dbReference>
<sequence length="73" mass="8503">MTKRTIIEVRLRELLIDVNMTQLELANRTGLRPATISKLASNKLERVQLEHIARIMDELEITDISKLFRVTRS</sequence>
<proteinExistence type="predicted"/>
<feature type="domain" description="HTH cro/C1-type" evidence="1">
    <location>
        <begin position="11"/>
        <end position="67"/>
    </location>
</feature>
<dbReference type="SUPFAM" id="SSF47413">
    <property type="entry name" value="lambda repressor-like DNA-binding domains"/>
    <property type="match status" value="1"/>
</dbReference>
<dbReference type="InterPro" id="IPR010982">
    <property type="entry name" value="Lambda_DNA-bd_dom_sf"/>
</dbReference>
<dbReference type="PROSITE" id="PS50943">
    <property type="entry name" value="HTH_CROC1"/>
    <property type="match status" value="1"/>
</dbReference>
<dbReference type="CDD" id="cd00093">
    <property type="entry name" value="HTH_XRE"/>
    <property type="match status" value="1"/>
</dbReference>
<dbReference type="Proteomes" id="UP000318138">
    <property type="component" value="Chromosome"/>
</dbReference>
<dbReference type="Gene3D" id="1.10.260.40">
    <property type="entry name" value="lambda repressor-like DNA-binding domains"/>
    <property type="match status" value="1"/>
</dbReference>
<dbReference type="EMBL" id="CP041372">
    <property type="protein sequence ID" value="QKS71962.1"/>
    <property type="molecule type" value="Genomic_DNA"/>
</dbReference>
<dbReference type="InterPro" id="IPR001387">
    <property type="entry name" value="Cro/C1-type_HTH"/>
</dbReference>
<dbReference type="AlphaFoldDB" id="A0A859FH32"/>
<evidence type="ECO:0000313" key="2">
    <source>
        <dbReference type="EMBL" id="QKS71962.1"/>
    </source>
</evidence>
<evidence type="ECO:0000259" key="1">
    <source>
        <dbReference type="PROSITE" id="PS50943"/>
    </source>
</evidence>
<protein>
    <submittedName>
        <fullName evidence="2">Helix-turn-helix transcriptional regulator</fullName>
    </submittedName>
</protein>
<dbReference type="SMART" id="SM00530">
    <property type="entry name" value="HTH_XRE"/>
    <property type="match status" value="1"/>
</dbReference>
<reference evidence="3" key="1">
    <citation type="submission" date="2019-07" db="EMBL/GenBank/DDBJ databases">
        <title>Bacillus alkalisoli sp. nov. isolated from saline soil.</title>
        <authorList>
            <person name="Sun J.-Q."/>
            <person name="Xu L."/>
        </authorList>
    </citation>
    <scope>NUCLEOTIDE SEQUENCE [LARGE SCALE GENOMIC DNA]</scope>
    <source>
        <strain evidence="3">M4U3P1</strain>
    </source>
</reference>
<name>A0A859FH32_9BACI</name>
<dbReference type="KEGG" id="psua:FLK61_35440"/>
<gene>
    <name evidence="2" type="ORF">FLK61_35440</name>
</gene>